<dbReference type="STRING" id="6238.A8XA45"/>
<feature type="compositionally biased region" description="Basic and acidic residues" evidence="10">
    <location>
        <begin position="532"/>
        <end position="542"/>
    </location>
</feature>
<evidence type="ECO:0000256" key="3">
    <source>
        <dbReference type="ARBA" id="ARBA00022777"/>
    </source>
</evidence>
<evidence type="ECO:0000256" key="9">
    <source>
        <dbReference type="RuleBase" id="RU362096"/>
    </source>
</evidence>
<dbReference type="GeneID" id="8583657"/>
<dbReference type="PROSITE" id="PS50001">
    <property type="entry name" value="SH2"/>
    <property type="match status" value="1"/>
</dbReference>
<dbReference type="PROSITE" id="PS50011">
    <property type="entry name" value="PROTEIN_KINASE_DOM"/>
    <property type="match status" value="1"/>
</dbReference>
<evidence type="ECO:0000256" key="5">
    <source>
        <dbReference type="ARBA" id="ARBA00023137"/>
    </source>
</evidence>
<evidence type="ECO:0000256" key="4">
    <source>
        <dbReference type="ARBA" id="ARBA00022840"/>
    </source>
</evidence>
<dbReference type="SMART" id="SM00219">
    <property type="entry name" value="TyrKc"/>
    <property type="match status" value="1"/>
</dbReference>
<dbReference type="GO" id="GO:0005102">
    <property type="term" value="F:signaling receptor binding"/>
    <property type="evidence" value="ECO:0000318"/>
    <property type="project" value="GO_Central"/>
</dbReference>
<dbReference type="CDD" id="cd00192">
    <property type="entry name" value="PTKc"/>
    <property type="match status" value="1"/>
</dbReference>
<feature type="region of interest" description="Disordered" evidence="10">
    <location>
        <begin position="405"/>
        <end position="558"/>
    </location>
</feature>
<dbReference type="SMART" id="SM00252">
    <property type="entry name" value="SH2"/>
    <property type="match status" value="1"/>
</dbReference>
<evidence type="ECO:0000313" key="15">
    <source>
        <dbReference type="WormBase" id="CBG09992"/>
    </source>
</evidence>
<feature type="compositionally biased region" description="Basic residues" evidence="10">
    <location>
        <begin position="548"/>
        <end position="558"/>
    </location>
</feature>
<dbReference type="RefSeq" id="XP_002641664.1">
    <property type="nucleotide sequence ID" value="XM_002641618.1"/>
</dbReference>
<dbReference type="InterPro" id="IPR020635">
    <property type="entry name" value="Tyr_kinase_cat_dom"/>
</dbReference>
<feature type="compositionally biased region" description="Pro residues" evidence="10">
    <location>
        <begin position="444"/>
        <end position="462"/>
    </location>
</feature>
<dbReference type="EMBL" id="HE601459">
    <property type="protein sequence ID" value="CAP29512.1"/>
    <property type="molecule type" value="Genomic_DNA"/>
</dbReference>
<accession>A8XA45</accession>
<keyword evidence="2 8" id="KW-0547">Nucleotide-binding</keyword>
<keyword evidence="4 8" id="KW-0067">ATP-binding</keyword>
<reference evidence="13 14" key="1">
    <citation type="journal article" date="2003" name="PLoS Biol.">
        <title>The genome sequence of Caenorhabditis briggsae: a platform for comparative genomics.</title>
        <authorList>
            <person name="Stein L.D."/>
            <person name="Bao Z."/>
            <person name="Blasiar D."/>
            <person name="Blumenthal T."/>
            <person name="Brent M.R."/>
            <person name="Chen N."/>
            <person name="Chinwalla A."/>
            <person name="Clarke L."/>
            <person name="Clee C."/>
            <person name="Coghlan A."/>
            <person name="Coulson A."/>
            <person name="D'Eustachio P."/>
            <person name="Fitch D.H."/>
            <person name="Fulton L.A."/>
            <person name="Fulton R.E."/>
            <person name="Griffiths-Jones S."/>
            <person name="Harris T.W."/>
            <person name="Hillier L.W."/>
            <person name="Kamath R."/>
            <person name="Kuwabara P.E."/>
            <person name="Mardis E.R."/>
            <person name="Marra M.A."/>
            <person name="Miner T.L."/>
            <person name="Minx P."/>
            <person name="Mullikin J.C."/>
            <person name="Plumb R.W."/>
            <person name="Rogers J."/>
            <person name="Schein J.E."/>
            <person name="Sohrmann M."/>
            <person name="Spieth J."/>
            <person name="Stajich J.E."/>
            <person name="Wei C."/>
            <person name="Willey D."/>
            <person name="Wilson R.K."/>
            <person name="Durbin R."/>
            <person name="Waterston R.H."/>
        </authorList>
    </citation>
    <scope>NUCLEOTIDE SEQUENCE [LARGE SCALE GENOMIC DNA]</scope>
    <source>
        <strain evidence="13 14">AF16</strain>
    </source>
</reference>
<dbReference type="Gene3D" id="3.30.505.10">
    <property type="entry name" value="SH2 domain"/>
    <property type="match status" value="1"/>
</dbReference>
<dbReference type="GO" id="GO:0004715">
    <property type="term" value="F:non-membrane spanning protein tyrosine kinase activity"/>
    <property type="evidence" value="ECO:0000318"/>
    <property type="project" value="GO_Central"/>
</dbReference>
<evidence type="ECO:0000256" key="7">
    <source>
        <dbReference type="PROSITE-ProRule" id="PRU00191"/>
    </source>
</evidence>
<dbReference type="PRINTS" id="PR00109">
    <property type="entry name" value="TYRKINASE"/>
</dbReference>
<dbReference type="Proteomes" id="UP000008549">
    <property type="component" value="Unassembled WGS sequence"/>
</dbReference>
<dbReference type="InterPro" id="IPR035849">
    <property type="entry name" value="Fes/Fps/Fer_SH2"/>
</dbReference>
<dbReference type="eggNOG" id="KOG0194">
    <property type="taxonomic scope" value="Eukaryota"/>
</dbReference>
<dbReference type="GO" id="GO:0005886">
    <property type="term" value="C:plasma membrane"/>
    <property type="evidence" value="ECO:0000318"/>
    <property type="project" value="GO_Central"/>
</dbReference>
<comment type="catalytic activity">
    <reaction evidence="6 9">
        <text>L-tyrosyl-[protein] + ATP = O-phospho-L-tyrosyl-[protein] + ADP + H(+)</text>
        <dbReference type="Rhea" id="RHEA:10596"/>
        <dbReference type="Rhea" id="RHEA-COMP:10136"/>
        <dbReference type="Rhea" id="RHEA-COMP:20101"/>
        <dbReference type="ChEBI" id="CHEBI:15378"/>
        <dbReference type="ChEBI" id="CHEBI:30616"/>
        <dbReference type="ChEBI" id="CHEBI:46858"/>
        <dbReference type="ChEBI" id="CHEBI:61978"/>
        <dbReference type="ChEBI" id="CHEBI:456216"/>
        <dbReference type="EC" id="2.7.10.2"/>
    </reaction>
</comment>
<evidence type="ECO:0000256" key="8">
    <source>
        <dbReference type="PROSITE-ProRule" id="PRU10141"/>
    </source>
</evidence>
<keyword evidence="3 9" id="KW-0418">Kinase</keyword>
<dbReference type="EC" id="2.7.10.2" evidence="9"/>
<keyword evidence="14" id="KW-1185">Reference proteome</keyword>
<dbReference type="InterPro" id="IPR011009">
    <property type="entry name" value="Kinase-like_dom_sf"/>
</dbReference>
<dbReference type="KEGG" id="cbr:CBG_09992"/>
<dbReference type="CDD" id="cd10361">
    <property type="entry name" value="SH2_Fps_family"/>
    <property type="match status" value="1"/>
</dbReference>
<dbReference type="FunFam" id="3.30.200.20:FF:000832">
    <property type="entry name" value="Tyrosine-protein kinase"/>
    <property type="match status" value="1"/>
</dbReference>
<dbReference type="InterPro" id="IPR050198">
    <property type="entry name" value="Non-receptor_tyrosine_kinases"/>
</dbReference>
<evidence type="ECO:0000256" key="10">
    <source>
        <dbReference type="SAM" id="MobiDB-lite"/>
    </source>
</evidence>
<dbReference type="FunCoup" id="A8XA45">
    <property type="interactions" value="14"/>
</dbReference>
<dbReference type="HOGENOM" id="CLU_000288_7_2_1"/>
<dbReference type="SUPFAM" id="SSF56112">
    <property type="entry name" value="Protein kinase-like (PK-like)"/>
    <property type="match status" value="1"/>
</dbReference>
<organism evidence="13 14">
    <name type="scientific">Caenorhabditis briggsae</name>
    <dbReference type="NCBI Taxonomy" id="6238"/>
    <lineage>
        <taxon>Eukaryota</taxon>
        <taxon>Metazoa</taxon>
        <taxon>Ecdysozoa</taxon>
        <taxon>Nematoda</taxon>
        <taxon>Chromadorea</taxon>
        <taxon>Rhabditida</taxon>
        <taxon>Rhabditina</taxon>
        <taxon>Rhabditomorpha</taxon>
        <taxon>Rhabditoidea</taxon>
        <taxon>Rhabditidae</taxon>
        <taxon>Peloderinae</taxon>
        <taxon>Caenorhabditis</taxon>
    </lineage>
</organism>
<evidence type="ECO:0000256" key="6">
    <source>
        <dbReference type="ARBA" id="ARBA00051245"/>
    </source>
</evidence>
<dbReference type="InterPro" id="IPR036860">
    <property type="entry name" value="SH2_dom_sf"/>
</dbReference>
<dbReference type="AlphaFoldDB" id="A8XA45"/>
<keyword evidence="1 9" id="KW-0808">Transferase</keyword>
<dbReference type="GO" id="GO:0005524">
    <property type="term" value="F:ATP binding"/>
    <property type="evidence" value="ECO:0007669"/>
    <property type="project" value="UniProtKB-UniRule"/>
</dbReference>
<dbReference type="InterPro" id="IPR000719">
    <property type="entry name" value="Prot_kinase_dom"/>
</dbReference>
<dbReference type="InterPro" id="IPR000980">
    <property type="entry name" value="SH2"/>
</dbReference>
<evidence type="ECO:0000256" key="1">
    <source>
        <dbReference type="ARBA" id="ARBA00022679"/>
    </source>
</evidence>
<feature type="compositionally biased region" description="Polar residues" evidence="10">
    <location>
        <begin position="413"/>
        <end position="425"/>
    </location>
</feature>
<keyword evidence="5 9" id="KW-0829">Tyrosine-protein kinase</keyword>
<dbReference type="Gene3D" id="1.10.510.10">
    <property type="entry name" value="Transferase(Phosphotransferase) domain 1"/>
    <property type="match status" value="1"/>
</dbReference>
<dbReference type="CTD" id="8583657"/>
<dbReference type="PANTHER" id="PTHR24418">
    <property type="entry name" value="TYROSINE-PROTEIN KINASE"/>
    <property type="match status" value="1"/>
</dbReference>
<dbReference type="InterPro" id="IPR017441">
    <property type="entry name" value="Protein_kinase_ATP_BS"/>
</dbReference>
<dbReference type="PROSITE" id="PS00109">
    <property type="entry name" value="PROTEIN_KINASE_TYR"/>
    <property type="match status" value="1"/>
</dbReference>
<protein>
    <recommendedName>
        <fullName evidence="9">Tyrosine-protein kinase</fullName>
        <ecNumber evidence="9">2.7.10.2</ecNumber>
    </recommendedName>
</protein>
<feature type="domain" description="SH2" evidence="11">
    <location>
        <begin position="19"/>
        <end position="124"/>
    </location>
</feature>
<dbReference type="FunFam" id="3.30.505.10:FF:000139">
    <property type="entry name" value="Tyrosine-protein kinase"/>
    <property type="match status" value="1"/>
</dbReference>
<dbReference type="GO" id="GO:0007169">
    <property type="term" value="P:cell surface receptor protein tyrosine kinase signaling pathway"/>
    <property type="evidence" value="ECO:0000318"/>
    <property type="project" value="GO_Central"/>
</dbReference>
<evidence type="ECO:0000256" key="2">
    <source>
        <dbReference type="ARBA" id="ARBA00022741"/>
    </source>
</evidence>
<feature type="domain" description="Protein kinase" evidence="12">
    <location>
        <begin position="136"/>
        <end position="394"/>
    </location>
</feature>
<sequence>MTSVNFEEKISKWLVDQRCYHGFLPREDLPYVLKKKGDYIFRVTERKVGKDRKRDIVLSLAWPTEPVPMITNKDIKNFLIERNANTVWLELNMYFHSIEALYSHYKTNEIVNKNKERYKLIRPAGLFSWEFKHSQIVLVKKVGQGAYGEVYKGRVKKGNKTFDVAIKAMRRDLDAGDEKMKEVMAEARLMRSLNHPNIVRCRGIAVLEQPVYIVIDFITGGGLDSFLKKNGKTLSMDEKNKMAISAAWGIEFMHSHDIIHRDIAARNCLYDKKNLVKLSDFGLSRKGSSYRMKKAMKMPTKWLAPESLTTFTFSRASDVYTYGVLLYEIYTCQEPYMTVNAGEARRLILSGTFPNFSKHAPPELNEIIKKSVYQLDPLKRATMKDIVKQLEGWLEVELVLDEDEKPDVDAESNRNNVTADESQGSKVKPFSMVQVAPPTQVSQPLPPPPPPAQPTVIAPPTPRRASKEEELAKSKKKEHKRDGSLERAAKVKDKDKEPSIEVPNASEPMSVANKMMSSNARGSDELLTPPDEETKPSSKETEPINIHNKPKKETKKNE</sequence>
<dbReference type="InterPro" id="IPR001245">
    <property type="entry name" value="Ser-Thr/Tyr_kinase_cat_dom"/>
</dbReference>
<dbReference type="GO" id="GO:0030154">
    <property type="term" value="P:cell differentiation"/>
    <property type="evidence" value="ECO:0000318"/>
    <property type="project" value="GO_Central"/>
</dbReference>
<comment type="similarity">
    <text evidence="9">Belongs to the protein kinase superfamily. Tyr protein kinase family.</text>
</comment>
<dbReference type="FunFam" id="1.10.510.10:FF:001672">
    <property type="entry name" value="Tyrosine-protein kinase"/>
    <property type="match status" value="1"/>
</dbReference>
<dbReference type="Pfam" id="PF07714">
    <property type="entry name" value="PK_Tyr_Ser-Thr"/>
    <property type="match status" value="1"/>
</dbReference>
<keyword evidence="7" id="KW-0727">SH2 domain</keyword>
<dbReference type="PROSITE" id="PS00107">
    <property type="entry name" value="PROTEIN_KINASE_ATP"/>
    <property type="match status" value="1"/>
</dbReference>
<dbReference type="InterPro" id="IPR008266">
    <property type="entry name" value="Tyr_kinase_AS"/>
</dbReference>
<evidence type="ECO:0000313" key="13">
    <source>
        <dbReference type="EMBL" id="CAP29512.1"/>
    </source>
</evidence>
<feature type="compositionally biased region" description="Basic and acidic residues" evidence="10">
    <location>
        <begin position="480"/>
        <end position="499"/>
    </location>
</feature>
<dbReference type="Gene3D" id="3.30.200.20">
    <property type="entry name" value="Phosphorylase Kinase, domain 1"/>
    <property type="match status" value="1"/>
</dbReference>
<reference evidence="13 14" key="2">
    <citation type="journal article" date="2011" name="PLoS Genet.">
        <title>Caenorhabditis briggsae recombinant inbred line genotypes reveal inter-strain incompatibility and the evolution of recombination.</title>
        <authorList>
            <person name="Ross J.A."/>
            <person name="Koboldt D.C."/>
            <person name="Staisch J.E."/>
            <person name="Chamberlin H.M."/>
            <person name="Gupta B.P."/>
            <person name="Miller R.D."/>
            <person name="Baird S.E."/>
            <person name="Haag E.S."/>
        </authorList>
    </citation>
    <scope>NUCLEOTIDE SEQUENCE [LARGE SCALE GENOMIC DNA]</scope>
    <source>
        <strain evidence="13 14">AF16</strain>
    </source>
</reference>
<dbReference type="SUPFAM" id="SSF55550">
    <property type="entry name" value="SH2 domain"/>
    <property type="match status" value="1"/>
</dbReference>
<gene>
    <name evidence="13 15" type="ORF">CBG09992</name>
    <name evidence="13" type="ORF">CBG_09992</name>
</gene>
<feature type="binding site" evidence="8">
    <location>
        <position position="167"/>
    </location>
    <ligand>
        <name>ATP</name>
        <dbReference type="ChEBI" id="CHEBI:30616"/>
    </ligand>
</feature>
<evidence type="ECO:0000259" key="12">
    <source>
        <dbReference type="PROSITE" id="PS50011"/>
    </source>
</evidence>
<evidence type="ECO:0000259" key="11">
    <source>
        <dbReference type="PROSITE" id="PS50001"/>
    </source>
</evidence>
<dbReference type="InParanoid" id="A8XA45"/>
<proteinExistence type="inferred from homology"/>
<name>A8XA45_CAEBR</name>
<evidence type="ECO:0000313" key="14">
    <source>
        <dbReference type="Proteomes" id="UP000008549"/>
    </source>
</evidence>
<dbReference type="OMA" id="RNANTVW"/>
<dbReference type="WormBase" id="CBG09992">
    <property type="protein sequence ID" value="CBP41805"/>
    <property type="gene ID" value="WBGene00031481"/>
</dbReference>